<dbReference type="Proteomes" id="UP000198873">
    <property type="component" value="Unassembled WGS sequence"/>
</dbReference>
<feature type="transmembrane region" description="Helical" evidence="2">
    <location>
        <begin position="311"/>
        <end position="330"/>
    </location>
</feature>
<dbReference type="AlphaFoldDB" id="A0A1I6PKZ5"/>
<sequence>MPLTALPGIPRPGQPLRRPRRWAGLALFLVPLLLVPGVARADEPADPVDPGGPDGLEQRVDPDEENVGGEAVLSTGHVDLGPRFIDGVWRIQGRDDSQVPPVWRLLTDVVTEVSEEARQPVPDDEQFAFLGAAPGADVYVIPQTQAPGVIWLGWNTQDPEVMNRVDRGVTLSMLGAEGPGHFSVFLQDGAFGPPDVLWDGSEADRQDLWVDVNTHTHANWVFTEPGVYVIDIEMSADLITGERVSDRAALRFAVGGETDVSEAFAARALPEQPAVPQDGDGAPAESGAGDPAEPGDDDAGQPGRGALSVPLAVAGGAVVLLLAAVALVTVRGRRARRLAALPESGERGDGAR</sequence>
<dbReference type="RefSeq" id="WP_217650931.1">
    <property type="nucleotide sequence ID" value="NZ_CP054938.1"/>
</dbReference>
<dbReference type="NCBIfam" id="NF038134">
    <property type="entry name" value="choice_anch_M"/>
    <property type="match status" value="1"/>
</dbReference>
<keyword evidence="3" id="KW-0732">Signal</keyword>
<feature type="region of interest" description="Disordered" evidence="1">
    <location>
        <begin position="41"/>
        <end position="64"/>
    </location>
</feature>
<protein>
    <submittedName>
        <fullName evidence="4">Surface-anchored protein</fullName>
    </submittedName>
</protein>
<feature type="region of interest" description="Disordered" evidence="1">
    <location>
        <begin position="272"/>
        <end position="304"/>
    </location>
</feature>
<dbReference type="InterPro" id="IPR022435">
    <property type="entry name" value="Surface-anchored_actinobac"/>
</dbReference>
<evidence type="ECO:0000313" key="4">
    <source>
        <dbReference type="EMBL" id="SFS40883.1"/>
    </source>
</evidence>
<evidence type="ECO:0000256" key="1">
    <source>
        <dbReference type="SAM" id="MobiDB-lite"/>
    </source>
</evidence>
<proteinExistence type="predicted"/>
<evidence type="ECO:0000313" key="5">
    <source>
        <dbReference type="Proteomes" id="UP000198873"/>
    </source>
</evidence>
<keyword evidence="2" id="KW-0472">Membrane</keyword>
<evidence type="ECO:0000256" key="2">
    <source>
        <dbReference type="SAM" id="Phobius"/>
    </source>
</evidence>
<evidence type="ECO:0000256" key="3">
    <source>
        <dbReference type="SAM" id="SignalP"/>
    </source>
</evidence>
<feature type="signal peptide" evidence="3">
    <location>
        <begin position="1"/>
        <end position="41"/>
    </location>
</feature>
<gene>
    <name evidence="4" type="ORF">SAMN05444716_101582</name>
</gene>
<reference evidence="5" key="1">
    <citation type="submission" date="2016-10" db="EMBL/GenBank/DDBJ databases">
        <authorList>
            <person name="Varghese N."/>
            <person name="Submissions S."/>
        </authorList>
    </citation>
    <scope>NUCLEOTIDE SEQUENCE [LARGE SCALE GENOMIC DNA]</scope>
    <source>
        <strain evidence="5">CGMCC 4.7047</strain>
    </source>
</reference>
<keyword evidence="5" id="KW-1185">Reference proteome</keyword>
<dbReference type="EMBL" id="FPAB01000001">
    <property type="protein sequence ID" value="SFS40883.1"/>
    <property type="molecule type" value="Genomic_DNA"/>
</dbReference>
<dbReference type="NCBIfam" id="TIGR03769">
    <property type="entry name" value="P_ac_wall_RPT"/>
    <property type="match status" value="1"/>
</dbReference>
<keyword evidence="2" id="KW-1133">Transmembrane helix</keyword>
<organism evidence="4 5">
    <name type="scientific">Streptomyces harbinensis</name>
    <dbReference type="NCBI Taxonomy" id="1176198"/>
    <lineage>
        <taxon>Bacteria</taxon>
        <taxon>Bacillati</taxon>
        <taxon>Actinomycetota</taxon>
        <taxon>Actinomycetes</taxon>
        <taxon>Kitasatosporales</taxon>
        <taxon>Streptomycetaceae</taxon>
        <taxon>Streptomyces</taxon>
    </lineage>
</organism>
<dbReference type="STRING" id="1176198.SAMN05444716_101582"/>
<name>A0A1I6PKZ5_9ACTN</name>
<keyword evidence="2" id="KW-0812">Transmembrane</keyword>
<accession>A0A1I6PKZ5</accession>
<feature type="chain" id="PRO_5011739956" evidence="3">
    <location>
        <begin position="42"/>
        <end position="352"/>
    </location>
</feature>